<dbReference type="Proteomes" id="UP000465220">
    <property type="component" value="Unassembled WGS sequence"/>
</dbReference>
<feature type="compositionally biased region" description="Basic and acidic residues" evidence="1">
    <location>
        <begin position="59"/>
        <end position="81"/>
    </location>
</feature>
<organism evidence="2 3">
    <name type="scientific">Aspergillus lentulus</name>
    <dbReference type="NCBI Taxonomy" id="293939"/>
    <lineage>
        <taxon>Eukaryota</taxon>
        <taxon>Fungi</taxon>
        <taxon>Dikarya</taxon>
        <taxon>Ascomycota</taxon>
        <taxon>Pezizomycotina</taxon>
        <taxon>Eurotiomycetes</taxon>
        <taxon>Eurotiomycetidae</taxon>
        <taxon>Eurotiales</taxon>
        <taxon>Aspergillaceae</taxon>
        <taxon>Aspergillus</taxon>
        <taxon>Aspergillus subgen. Fumigati</taxon>
    </lineage>
</organism>
<evidence type="ECO:0000313" key="3">
    <source>
        <dbReference type="Proteomes" id="UP000465220"/>
    </source>
</evidence>
<gene>
    <name evidence="2" type="ORF">IFM60648_08734</name>
</gene>
<sequence>MHPRSQNLRLSLSWQTNTSSSHLEQVHSHSPEGRHNNGDLGTGPGRGTHHAHNQRGPQHVHDRENGPDERREQRDWRQRQQ</sequence>
<feature type="region of interest" description="Disordered" evidence="1">
    <location>
        <begin position="1"/>
        <end position="81"/>
    </location>
</feature>
<evidence type="ECO:0000256" key="1">
    <source>
        <dbReference type="SAM" id="MobiDB-lite"/>
    </source>
</evidence>
<name>A0ABQ1AWP8_ASPLE</name>
<protein>
    <submittedName>
        <fullName evidence="2">Uncharacterized protein</fullName>
    </submittedName>
</protein>
<keyword evidence="3" id="KW-1185">Reference proteome</keyword>
<evidence type="ECO:0000313" key="2">
    <source>
        <dbReference type="EMBL" id="GFF89459.1"/>
    </source>
</evidence>
<proteinExistence type="predicted"/>
<comment type="caution">
    <text evidence="2">The sequence shown here is derived from an EMBL/GenBank/DDBJ whole genome shotgun (WGS) entry which is preliminary data.</text>
</comment>
<accession>A0ABQ1AWP8</accession>
<feature type="compositionally biased region" description="Polar residues" evidence="1">
    <location>
        <begin position="1"/>
        <end position="23"/>
    </location>
</feature>
<feature type="compositionally biased region" description="Basic and acidic residues" evidence="1">
    <location>
        <begin position="24"/>
        <end position="37"/>
    </location>
</feature>
<reference evidence="2 3" key="1">
    <citation type="submission" date="2020-01" db="EMBL/GenBank/DDBJ databases">
        <title>Draft genome sequence of Aspergillus lentulus IFM 60648.</title>
        <authorList>
            <person name="Takahashi H."/>
            <person name="Yaguchi T."/>
        </authorList>
    </citation>
    <scope>NUCLEOTIDE SEQUENCE [LARGE SCALE GENOMIC DNA]</scope>
    <source>
        <strain evidence="2 3">IFM 60648</strain>
    </source>
</reference>
<dbReference type="EMBL" id="BLKI01000070">
    <property type="protein sequence ID" value="GFF89459.1"/>
    <property type="molecule type" value="Genomic_DNA"/>
</dbReference>